<proteinExistence type="predicted"/>
<sequence>ERYEFRCDTKFECCGNICCSQGERWAMWLMFIFIALAMLVLFVFGGRKKPETLNDTSNSKVAYSSVAVEGKSSSEGSDGYSELFVYESGQMISMQS</sequence>
<evidence type="ECO:0000256" key="1">
    <source>
        <dbReference type="SAM" id="Phobius"/>
    </source>
</evidence>
<gene>
    <name evidence="2" type="ORF">PMAYCL1PPCAC_03490</name>
</gene>
<dbReference type="Proteomes" id="UP001328107">
    <property type="component" value="Unassembled WGS sequence"/>
</dbReference>
<keyword evidence="1" id="KW-1133">Transmembrane helix</keyword>
<feature type="transmembrane region" description="Helical" evidence="1">
    <location>
        <begin position="25"/>
        <end position="44"/>
    </location>
</feature>
<dbReference type="AlphaFoldDB" id="A0AAN4Z8T7"/>
<protein>
    <recommendedName>
        <fullName evidence="4">CX domain-containing protein</fullName>
    </recommendedName>
</protein>
<evidence type="ECO:0000313" key="2">
    <source>
        <dbReference type="EMBL" id="GMR33295.1"/>
    </source>
</evidence>
<evidence type="ECO:0000313" key="3">
    <source>
        <dbReference type="Proteomes" id="UP001328107"/>
    </source>
</evidence>
<keyword evidence="1" id="KW-0472">Membrane</keyword>
<evidence type="ECO:0008006" key="4">
    <source>
        <dbReference type="Google" id="ProtNLM"/>
    </source>
</evidence>
<organism evidence="2 3">
    <name type="scientific">Pristionchus mayeri</name>
    <dbReference type="NCBI Taxonomy" id="1317129"/>
    <lineage>
        <taxon>Eukaryota</taxon>
        <taxon>Metazoa</taxon>
        <taxon>Ecdysozoa</taxon>
        <taxon>Nematoda</taxon>
        <taxon>Chromadorea</taxon>
        <taxon>Rhabditida</taxon>
        <taxon>Rhabditina</taxon>
        <taxon>Diplogasteromorpha</taxon>
        <taxon>Diplogasteroidea</taxon>
        <taxon>Neodiplogasteridae</taxon>
        <taxon>Pristionchus</taxon>
    </lineage>
</organism>
<dbReference type="EMBL" id="BTRK01000001">
    <property type="protein sequence ID" value="GMR33295.1"/>
    <property type="molecule type" value="Genomic_DNA"/>
</dbReference>
<accession>A0AAN4Z8T7</accession>
<keyword evidence="3" id="KW-1185">Reference proteome</keyword>
<keyword evidence="1" id="KW-0812">Transmembrane</keyword>
<reference evidence="3" key="1">
    <citation type="submission" date="2022-10" db="EMBL/GenBank/DDBJ databases">
        <title>Genome assembly of Pristionchus species.</title>
        <authorList>
            <person name="Yoshida K."/>
            <person name="Sommer R.J."/>
        </authorList>
    </citation>
    <scope>NUCLEOTIDE SEQUENCE [LARGE SCALE GENOMIC DNA]</scope>
    <source>
        <strain evidence="3">RS5460</strain>
    </source>
</reference>
<comment type="caution">
    <text evidence="2">The sequence shown here is derived from an EMBL/GenBank/DDBJ whole genome shotgun (WGS) entry which is preliminary data.</text>
</comment>
<feature type="non-terminal residue" evidence="2">
    <location>
        <position position="1"/>
    </location>
</feature>
<name>A0AAN4Z8T7_9BILA</name>